<protein>
    <recommendedName>
        <fullName evidence="9">Dynactin subunit 2</fullName>
    </recommendedName>
</protein>
<reference evidence="8" key="1">
    <citation type="journal article" date="2010" name="Nature">
        <title>The Amphimedon queenslandica genome and the evolution of animal complexity.</title>
        <authorList>
            <person name="Srivastava M."/>
            <person name="Simakov O."/>
            <person name="Chapman J."/>
            <person name="Fahey B."/>
            <person name="Gauthier M.E."/>
            <person name="Mitros T."/>
            <person name="Richards G.S."/>
            <person name="Conaco C."/>
            <person name="Dacre M."/>
            <person name="Hellsten U."/>
            <person name="Larroux C."/>
            <person name="Putnam N.H."/>
            <person name="Stanke M."/>
            <person name="Adamska M."/>
            <person name="Darling A."/>
            <person name="Degnan S.M."/>
            <person name="Oakley T.H."/>
            <person name="Plachetzki D.C."/>
            <person name="Zhai Y."/>
            <person name="Adamski M."/>
            <person name="Calcino A."/>
            <person name="Cummins S.F."/>
            <person name="Goodstein D.M."/>
            <person name="Harris C."/>
            <person name="Jackson D.J."/>
            <person name="Leys S.P."/>
            <person name="Shu S."/>
            <person name="Woodcroft B.J."/>
            <person name="Vervoort M."/>
            <person name="Kosik K.S."/>
            <person name="Manning G."/>
            <person name="Degnan B.M."/>
            <person name="Rokhsar D.S."/>
        </authorList>
    </citation>
    <scope>NUCLEOTIDE SEQUENCE [LARGE SCALE GENOMIC DNA]</scope>
</reference>
<gene>
    <name evidence="7" type="primary">105316545</name>
</gene>
<dbReference type="GO" id="GO:0005869">
    <property type="term" value="C:dynactin complex"/>
    <property type="evidence" value="ECO:0007669"/>
    <property type="project" value="InterPro"/>
</dbReference>
<accession>A0A1X7VNV1</accession>
<evidence type="ECO:0008006" key="9">
    <source>
        <dbReference type="Google" id="ProtNLM"/>
    </source>
</evidence>
<proteinExistence type="inferred from homology"/>
<keyword evidence="8" id="KW-1185">Reference proteome</keyword>
<dbReference type="InterPro" id="IPR028133">
    <property type="entry name" value="Dynamitin"/>
</dbReference>
<evidence type="ECO:0000256" key="3">
    <source>
        <dbReference type="ARBA" id="ARBA00022490"/>
    </source>
</evidence>
<dbReference type="EnsemblMetazoa" id="Aqu2.1.41063_001">
    <property type="protein sequence ID" value="Aqu2.1.41063_001"/>
    <property type="gene ID" value="Aqu2.1.41063"/>
</dbReference>
<evidence type="ECO:0000313" key="8">
    <source>
        <dbReference type="Proteomes" id="UP000007879"/>
    </source>
</evidence>
<dbReference type="Pfam" id="PF04912">
    <property type="entry name" value="Dynamitin"/>
    <property type="match status" value="1"/>
</dbReference>
<feature type="region of interest" description="Disordered" evidence="6">
    <location>
        <begin position="1"/>
        <end position="30"/>
    </location>
</feature>
<evidence type="ECO:0000313" key="7">
    <source>
        <dbReference type="EnsemblMetazoa" id="Aqu2.1.41063_001"/>
    </source>
</evidence>
<dbReference type="InParanoid" id="A0A1X7VNV1"/>
<feature type="region of interest" description="Disordered" evidence="6">
    <location>
        <begin position="58"/>
        <end position="80"/>
    </location>
</feature>
<dbReference type="Gene3D" id="1.10.287.1490">
    <property type="match status" value="1"/>
</dbReference>
<keyword evidence="5" id="KW-0175">Coiled coil</keyword>
<evidence type="ECO:0000256" key="6">
    <source>
        <dbReference type="SAM" id="MobiDB-lite"/>
    </source>
</evidence>
<evidence type="ECO:0000256" key="1">
    <source>
        <dbReference type="ARBA" id="ARBA00004496"/>
    </source>
</evidence>
<evidence type="ECO:0000256" key="4">
    <source>
        <dbReference type="ARBA" id="ARBA00023017"/>
    </source>
</evidence>
<dbReference type="KEGG" id="aqu:105316545"/>
<dbReference type="EnsemblMetazoa" id="XM_020008542.1">
    <property type="protein sequence ID" value="XP_019864101.1"/>
    <property type="gene ID" value="LOC105316545"/>
</dbReference>
<feature type="compositionally biased region" description="Basic and acidic residues" evidence="6">
    <location>
        <begin position="1"/>
        <end position="11"/>
    </location>
</feature>
<name>A0A1X7VNV1_AMPQE</name>
<evidence type="ECO:0000256" key="2">
    <source>
        <dbReference type="ARBA" id="ARBA00006176"/>
    </source>
</evidence>
<organism evidence="7">
    <name type="scientific">Amphimedon queenslandica</name>
    <name type="common">Sponge</name>
    <dbReference type="NCBI Taxonomy" id="400682"/>
    <lineage>
        <taxon>Eukaryota</taxon>
        <taxon>Metazoa</taxon>
        <taxon>Porifera</taxon>
        <taxon>Demospongiae</taxon>
        <taxon>Heteroscleromorpha</taxon>
        <taxon>Haplosclerida</taxon>
        <taxon>Niphatidae</taxon>
        <taxon>Amphimedon</taxon>
    </lineage>
</organism>
<dbReference type="AlphaFoldDB" id="A0A1X7VNV1"/>
<comment type="similarity">
    <text evidence="2">Belongs to the dynactin subunit 2 family.</text>
</comment>
<dbReference type="FunCoup" id="A0A1X7VNV1">
    <property type="interactions" value="824"/>
</dbReference>
<comment type="subcellular location">
    <subcellularLocation>
        <location evidence="1">Cytoplasm</location>
    </subcellularLocation>
</comment>
<dbReference type="PANTHER" id="PTHR15346">
    <property type="entry name" value="DYNACTIN SUBUNIT"/>
    <property type="match status" value="1"/>
</dbReference>
<dbReference type="GO" id="GO:0005737">
    <property type="term" value="C:cytoplasm"/>
    <property type="evidence" value="ECO:0007669"/>
    <property type="project" value="UniProtKB-SubCell"/>
</dbReference>
<keyword evidence="4" id="KW-0243">Dynein</keyword>
<feature type="coiled-coil region" evidence="5">
    <location>
        <begin position="256"/>
        <end position="283"/>
    </location>
</feature>
<keyword evidence="3" id="KW-0963">Cytoplasm</keyword>
<dbReference type="GO" id="GO:0030286">
    <property type="term" value="C:dynein complex"/>
    <property type="evidence" value="ECO:0007669"/>
    <property type="project" value="UniProtKB-KW"/>
</dbReference>
<feature type="coiled-coil region" evidence="5">
    <location>
        <begin position="94"/>
        <end position="150"/>
    </location>
</feature>
<feature type="compositionally biased region" description="Polar residues" evidence="6">
    <location>
        <begin position="16"/>
        <end position="25"/>
    </location>
</feature>
<evidence type="ECO:0000256" key="5">
    <source>
        <dbReference type="SAM" id="Coils"/>
    </source>
</evidence>
<dbReference type="Proteomes" id="UP000007879">
    <property type="component" value="Unassembled WGS sequence"/>
</dbReference>
<dbReference type="GO" id="GO:0007017">
    <property type="term" value="P:microtubule-based process"/>
    <property type="evidence" value="ECO:0007669"/>
    <property type="project" value="InterPro"/>
</dbReference>
<dbReference type="STRING" id="400682.A0A1X7VNV1"/>
<sequence length="382" mass="42170">MSTSRYSRDMEIYEYSGSNEHGSTNYDDDTKISSAVEPLESNLENSFKKFKGKQLSSRRADFSDSVSRPATFRTDPNDFELSEDKRDETLIQRYHRLKQEVTQLVSDVEEIKDSKSMGGSVSPGDIVLDLQELQKQLHQLELDKALTNSTLVGGDPANHALLFKELQAELAAVKSQPTTTDKTVYEVYANLESAKFGHLSKLSEIEGRLTVLEGLVGPSDTKGSLVAAGLDTEYKDLSAAVLGLQAKLAVLDKGHIESVTKQLTILLDNIKELQTQSKQLENDPDQQHKINDALEKVAQVTPLLTLVPDLVDRLHTLKDLHGHTATLVNTVAGLSEGQSSLHNQVETCTSLLEQVQKSVGANLDGLQNNFTQLQSRIDKLQK</sequence>
<reference evidence="7" key="2">
    <citation type="submission" date="2017-05" db="UniProtKB">
        <authorList>
            <consortium name="EnsemblMetazoa"/>
        </authorList>
    </citation>
    <scope>IDENTIFICATION</scope>
</reference>
<dbReference type="OrthoDB" id="4977at2759"/>